<evidence type="ECO:0000313" key="3">
    <source>
        <dbReference type="Proteomes" id="UP000752012"/>
    </source>
</evidence>
<dbReference type="Gene3D" id="3.30.70.100">
    <property type="match status" value="1"/>
</dbReference>
<dbReference type="InterPro" id="IPR050404">
    <property type="entry name" value="Heme-degrading_MO"/>
</dbReference>
<dbReference type="Pfam" id="PF03992">
    <property type="entry name" value="ABM"/>
    <property type="match status" value="1"/>
</dbReference>
<reference evidence="2 3" key="1">
    <citation type="submission" date="2020-03" db="EMBL/GenBank/DDBJ databases">
        <title>Assessment of the enzymatic potential of alkaline-tolerant lipase obtained from Bacillus luteus H11 (technogenic soil) for the bioremediation of saline soils contaminated with petroleum substances.</title>
        <authorList>
            <person name="Kalwasinska A."/>
        </authorList>
    </citation>
    <scope>NUCLEOTIDE SEQUENCE [LARGE SCALE GENOMIC DNA]</scope>
    <source>
        <strain evidence="2 3">H11</strain>
    </source>
</reference>
<evidence type="ECO:0000313" key="2">
    <source>
        <dbReference type="EMBL" id="NJP36686.1"/>
    </source>
</evidence>
<dbReference type="PROSITE" id="PS51725">
    <property type="entry name" value="ABM"/>
    <property type="match status" value="1"/>
</dbReference>
<protein>
    <submittedName>
        <fullName evidence="2">Antibiotic biosynthesis monooxygenase</fullName>
    </submittedName>
</protein>
<feature type="domain" description="ABM" evidence="1">
    <location>
        <begin position="2"/>
        <end position="92"/>
    </location>
</feature>
<proteinExistence type="predicted"/>
<dbReference type="AlphaFoldDB" id="A0A969PM23"/>
<dbReference type="InterPro" id="IPR007138">
    <property type="entry name" value="ABM_dom"/>
</dbReference>
<accession>A0A969PM23</accession>
<dbReference type="PANTHER" id="PTHR34474">
    <property type="entry name" value="SIGNAL TRANSDUCTION PROTEIN TRAP"/>
    <property type="match status" value="1"/>
</dbReference>
<dbReference type="Proteomes" id="UP000752012">
    <property type="component" value="Unassembled WGS sequence"/>
</dbReference>
<keyword evidence="2" id="KW-0503">Monooxygenase</keyword>
<gene>
    <name evidence="2" type="ORF">HCN83_03670</name>
</gene>
<sequence>MYVVMNELHVPPEGRENVAARFSESAEKMKEVPGCLDFMFLQPGEESNYPVVLTKWESQEDYHNWINSDAFKKAHKPRKENLDKSPTQSNKIYEYFVPHHL</sequence>
<name>A0A969PM23_9BACI</name>
<dbReference type="PANTHER" id="PTHR34474:SF2">
    <property type="entry name" value="SIGNAL TRANSDUCTION PROTEIN TRAP"/>
    <property type="match status" value="1"/>
</dbReference>
<comment type="caution">
    <text evidence="2">The sequence shown here is derived from an EMBL/GenBank/DDBJ whole genome shotgun (WGS) entry which is preliminary data.</text>
</comment>
<dbReference type="RefSeq" id="WP_168004968.1">
    <property type="nucleotide sequence ID" value="NZ_JAATHJ010000003.1"/>
</dbReference>
<dbReference type="InterPro" id="IPR011008">
    <property type="entry name" value="Dimeric_a/b-barrel"/>
</dbReference>
<dbReference type="GO" id="GO:0004497">
    <property type="term" value="F:monooxygenase activity"/>
    <property type="evidence" value="ECO:0007669"/>
    <property type="project" value="UniProtKB-KW"/>
</dbReference>
<dbReference type="EMBL" id="JAATHJ010000003">
    <property type="protein sequence ID" value="NJP36686.1"/>
    <property type="molecule type" value="Genomic_DNA"/>
</dbReference>
<evidence type="ECO:0000259" key="1">
    <source>
        <dbReference type="PROSITE" id="PS51725"/>
    </source>
</evidence>
<keyword evidence="2" id="KW-0560">Oxidoreductase</keyword>
<dbReference type="SUPFAM" id="SSF54909">
    <property type="entry name" value="Dimeric alpha+beta barrel"/>
    <property type="match status" value="1"/>
</dbReference>
<organism evidence="2 3">
    <name type="scientific">Alkalicoccus luteus</name>
    <dbReference type="NCBI Taxonomy" id="1237094"/>
    <lineage>
        <taxon>Bacteria</taxon>
        <taxon>Bacillati</taxon>
        <taxon>Bacillota</taxon>
        <taxon>Bacilli</taxon>
        <taxon>Bacillales</taxon>
        <taxon>Bacillaceae</taxon>
        <taxon>Alkalicoccus</taxon>
    </lineage>
</organism>
<keyword evidence="3" id="KW-1185">Reference proteome</keyword>